<proteinExistence type="predicted"/>
<dbReference type="InterPro" id="IPR001969">
    <property type="entry name" value="Aspartic_peptidase_AS"/>
</dbReference>
<dbReference type="InterPro" id="IPR040676">
    <property type="entry name" value="DUF5641"/>
</dbReference>
<dbReference type="InterPro" id="IPR008042">
    <property type="entry name" value="Retrotrans_Pao"/>
</dbReference>
<dbReference type="InterPro" id="IPR021109">
    <property type="entry name" value="Peptidase_aspartic_dom_sf"/>
</dbReference>
<organism evidence="3 4">
    <name type="scientific">Molorchus minor</name>
    <dbReference type="NCBI Taxonomy" id="1323400"/>
    <lineage>
        <taxon>Eukaryota</taxon>
        <taxon>Metazoa</taxon>
        <taxon>Ecdysozoa</taxon>
        <taxon>Arthropoda</taxon>
        <taxon>Hexapoda</taxon>
        <taxon>Insecta</taxon>
        <taxon>Pterygota</taxon>
        <taxon>Neoptera</taxon>
        <taxon>Endopterygota</taxon>
        <taxon>Coleoptera</taxon>
        <taxon>Polyphaga</taxon>
        <taxon>Cucujiformia</taxon>
        <taxon>Chrysomeloidea</taxon>
        <taxon>Cerambycidae</taxon>
        <taxon>Lamiinae</taxon>
        <taxon>Monochamini</taxon>
        <taxon>Molorchus</taxon>
    </lineage>
</organism>
<sequence>MAQKHDAMKAAASDIYEEFLAADAKVDSPTGGYVFLETLRVRINGPCGSRDIRALIDTGSQRSYILKSTAQQLGYRSNRQITIVHCLFGGIEQSQTHDCFDVRLSNGGFSCIMEVLDQPTICKDISPVFEGPWMEEVKRLNVHLSDVRGTGPIKLLIGADFAGRLYTGRRHILQCGLVVAVTLLGWTLTGRILDNLRTCTTMTVISLLVNDSCITDLWKLDVLGITDPSEKRKRLILSTAQRDEMATAAKEYFLETVAVDESGRYEVRLPWLDGHPSLPNNYHLAKKRLETIVKRLNKDGLFDSYDQVFQEWLQDDVIEEVSVEEGSNVSNRYHYLPHRPVTKEHSTTKIRPVFDASARDKDRPLNHCLEKVTIQHHPSEKLKLRTPYSQETIVRLSKSFYVDNCVTSVSTEDILEQFILESSMLMAEAKFDLRGWESTQPTGHTNVPVLGLTWNAKKDVLTISDGWLKDVKNLQDKVITKRLILSTAQRVFDPIGFTSPATLIPKVLLQRTWEKRQGWDTPHEGPLTGDEFDAAEVFVFKVIQQETFPDTRDKTLCSLYPVRDELGLLRLKSRVSNRQDIDTFRFPVIWSAKHPVVRRLIFDLHEKSCHIGTQGLLSLLHEKFWIVGGRRAVRSVISKCVVCKRHCGTSCNVESPPLPLNRVRDAALFEVTGIDFAGPLFLKTGEKAWVPLTYMSDEPKDLISLTSAMFLQDLVENGIPDCDAVDRASLCRRIRYKQKLREHLRNRFRSEYLGQLKLIGGKRPLGKVSLGDVVLIGNDNKKRLTWPLGRIVELIPGKDGTVRLVRVDTAKGQLLRPLQRIYPLECSDVKEIGKEIPNAETSASDTDDRSRQLRLELHDQVCDNASAGVYKSRVPDANVYVTRSGRLVKQPSRFKE</sequence>
<accession>A0ABQ9IY69</accession>
<protein>
    <recommendedName>
        <fullName evidence="5">Endonuclease</fullName>
    </recommendedName>
</protein>
<dbReference type="PANTHER" id="PTHR47331">
    <property type="entry name" value="PHD-TYPE DOMAIN-CONTAINING PROTEIN"/>
    <property type="match status" value="1"/>
</dbReference>
<dbReference type="Pfam" id="PF18701">
    <property type="entry name" value="DUF5641"/>
    <property type="match status" value="1"/>
</dbReference>
<dbReference type="Pfam" id="PF05380">
    <property type="entry name" value="Peptidase_A17"/>
    <property type="match status" value="1"/>
</dbReference>
<dbReference type="Pfam" id="PF17921">
    <property type="entry name" value="Integrase_H2C2"/>
    <property type="match status" value="1"/>
</dbReference>
<evidence type="ECO:0000259" key="2">
    <source>
        <dbReference type="Pfam" id="PF18701"/>
    </source>
</evidence>
<dbReference type="Gene3D" id="2.40.70.10">
    <property type="entry name" value="Acid Proteases"/>
    <property type="match status" value="1"/>
</dbReference>
<dbReference type="Proteomes" id="UP001162164">
    <property type="component" value="Unassembled WGS sequence"/>
</dbReference>
<evidence type="ECO:0000259" key="1">
    <source>
        <dbReference type="Pfam" id="PF17921"/>
    </source>
</evidence>
<evidence type="ECO:0000313" key="3">
    <source>
        <dbReference type="EMBL" id="KAJ8969022.1"/>
    </source>
</evidence>
<dbReference type="InterPro" id="IPR041588">
    <property type="entry name" value="Integrase_H2C2"/>
</dbReference>
<evidence type="ECO:0008006" key="5">
    <source>
        <dbReference type="Google" id="ProtNLM"/>
    </source>
</evidence>
<evidence type="ECO:0000313" key="4">
    <source>
        <dbReference type="Proteomes" id="UP001162164"/>
    </source>
</evidence>
<dbReference type="PROSITE" id="PS00141">
    <property type="entry name" value="ASP_PROTEASE"/>
    <property type="match status" value="1"/>
</dbReference>
<dbReference type="CDD" id="cd00303">
    <property type="entry name" value="retropepsin_like"/>
    <property type="match status" value="1"/>
</dbReference>
<comment type="caution">
    <text evidence="3">The sequence shown here is derived from an EMBL/GenBank/DDBJ whole genome shotgun (WGS) entry which is preliminary data.</text>
</comment>
<feature type="domain" description="DUF5641" evidence="2">
    <location>
        <begin position="733"/>
        <end position="824"/>
    </location>
</feature>
<reference evidence="3" key="1">
    <citation type="journal article" date="2023" name="Insect Mol. Biol.">
        <title>Genome sequencing provides insights into the evolution of gene families encoding plant cell wall-degrading enzymes in longhorned beetles.</title>
        <authorList>
            <person name="Shin N.R."/>
            <person name="Okamura Y."/>
            <person name="Kirsch R."/>
            <person name="Pauchet Y."/>
        </authorList>
    </citation>
    <scope>NUCLEOTIDE SEQUENCE</scope>
    <source>
        <strain evidence="3">MMC_N1</strain>
    </source>
</reference>
<keyword evidence="4" id="KW-1185">Reference proteome</keyword>
<gene>
    <name evidence="3" type="ORF">NQ317_012213</name>
</gene>
<name>A0ABQ9IY69_9CUCU</name>
<dbReference type="SUPFAM" id="SSF50630">
    <property type="entry name" value="Acid proteases"/>
    <property type="match status" value="1"/>
</dbReference>
<feature type="domain" description="Integrase zinc-binding" evidence="1">
    <location>
        <begin position="596"/>
        <end position="645"/>
    </location>
</feature>
<dbReference type="EMBL" id="JAPWTJ010001882">
    <property type="protein sequence ID" value="KAJ8969022.1"/>
    <property type="molecule type" value="Genomic_DNA"/>
</dbReference>